<accession>A0A2K8N619</accession>
<proteinExistence type="predicted"/>
<keyword evidence="2" id="KW-1185">Reference proteome</keyword>
<organism evidence="1 2">
    <name type="scientific">Kyrpidia spormannii</name>
    <dbReference type="NCBI Taxonomy" id="2055160"/>
    <lineage>
        <taxon>Bacteria</taxon>
        <taxon>Bacillati</taxon>
        <taxon>Bacillota</taxon>
        <taxon>Bacilli</taxon>
        <taxon>Bacillales</taxon>
        <taxon>Alicyclobacillaceae</taxon>
        <taxon>Kyrpidia</taxon>
    </lineage>
</organism>
<dbReference type="KEGG" id="kyr:CVV65_02835"/>
<dbReference type="SUPFAM" id="SSF158622">
    <property type="entry name" value="YheA/YmcA-like"/>
    <property type="match status" value="1"/>
</dbReference>
<dbReference type="EMBL" id="CP024955">
    <property type="protein sequence ID" value="ATY84020.1"/>
    <property type="molecule type" value="Genomic_DNA"/>
</dbReference>
<dbReference type="AlphaFoldDB" id="A0A2K8N619"/>
<name>A0A2K8N619_9BACL</name>
<gene>
    <name evidence="1" type="ORF">CVV65_02835</name>
</gene>
<reference evidence="2" key="1">
    <citation type="submission" date="2017-11" db="EMBL/GenBank/DDBJ databases">
        <title>Complete Genome Sequence of Kyrpidia sp. Strain EA-1, a thermophilic, hydrogen-oxidizing Bacterium, isolated from the Azores.</title>
        <authorList>
            <person name="Reiner J.E."/>
            <person name="Lapp C.J."/>
            <person name="Bunk B."/>
            <person name="Gescher J."/>
        </authorList>
    </citation>
    <scope>NUCLEOTIDE SEQUENCE [LARGE SCALE GENOMIC DNA]</scope>
    <source>
        <strain evidence="2">EA-1</strain>
    </source>
</reference>
<evidence type="ECO:0000313" key="1">
    <source>
        <dbReference type="EMBL" id="ATY84020.1"/>
    </source>
</evidence>
<dbReference type="Proteomes" id="UP000231932">
    <property type="component" value="Chromosome"/>
</dbReference>
<dbReference type="InterPro" id="IPR023378">
    <property type="entry name" value="YheA/YmcA-like_dom_sf"/>
</dbReference>
<dbReference type="InterPro" id="IPR010368">
    <property type="entry name" value="Com_YlbF"/>
</dbReference>
<sequence length="131" mass="15248">MQGRYLFVNPYDYAHGLARALRESEWYRNLKEAKERLEADPEALRMAHDIRRRTLELQLKSMGGQTVTTEEQEQLRKLQEVAMLHSVVRAYLEAESRLSVVMDDIQRILAEAIAPVVDLPGKRETETSEHR</sequence>
<protein>
    <submittedName>
        <fullName evidence="1">Uncharacterized protein</fullName>
    </submittedName>
</protein>
<dbReference type="Pfam" id="PF06133">
    <property type="entry name" value="Com_YlbF"/>
    <property type="match status" value="1"/>
</dbReference>
<evidence type="ECO:0000313" key="2">
    <source>
        <dbReference type="Proteomes" id="UP000231932"/>
    </source>
</evidence>
<dbReference type="Gene3D" id="1.20.1500.10">
    <property type="entry name" value="YheA/YmcA-like"/>
    <property type="match status" value="1"/>
</dbReference>